<comment type="similarity">
    <text evidence="1 6 7">Belongs to the bacterial ribosomal protein bL21 family.</text>
</comment>
<dbReference type="AlphaFoldDB" id="A0A1D2QNH6"/>
<comment type="subunit">
    <text evidence="6">Part of the 50S ribosomal subunit. Contacts protein L20.</text>
</comment>
<protein>
    <recommendedName>
        <fullName evidence="6">Large ribosomal subunit protein bL21</fullName>
    </recommendedName>
</protein>
<evidence type="ECO:0000256" key="5">
    <source>
        <dbReference type="ARBA" id="ARBA00023274"/>
    </source>
</evidence>
<evidence type="ECO:0000256" key="7">
    <source>
        <dbReference type="RuleBase" id="RU000562"/>
    </source>
</evidence>
<gene>
    <name evidence="6" type="primary">rplU</name>
    <name evidence="8" type="ORF">AB835_10480</name>
</gene>
<dbReference type="Proteomes" id="UP000242502">
    <property type="component" value="Unassembled WGS sequence"/>
</dbReference>
<keyword evidence="4 6" id="KW-0689">Ribosomal protein</keyword>
<dbReference type="PANTHER" id="PTHR21349:SF0">
    <property type="entry name" value="LARGE RIBOSOMAL SUBUNIT PROTEIN BL21M"/>
    <property type="match status" value="1"/>
</dbReference>
<dbReference type="InterPro" id="IPR001787">
    <property type="entry name" value="Ribosomal_bL21"/>
</dbReference>
<evidence type="ECO:0000256" key="4">
    <source>
        <dbReference type="ARBA" id="ARBA00022980"/>
    </source>
</evidence>
<sequence length="112" mass="12488">MYAVIKSGGKQYRVTEGEVLRLEKIEAATGDTIQFGEVLLVIDGDHVAIGTPIVDEAAVSAEVLGHGRSEKVRIIKFRRRKHSMKRQGHRQWYTDVKITDIAISKVKKNSAS</sequence>
<dbReference type="HAMAP" id="MF_01363">
    <property type="entry name" value="Ribosomal_bL21"/>
    <property type="match status" value="1"/>
</dbReference>
<proteinExistence type="inferred from homology"/>
<evidence type="ECO:0000256" key="2">
    <source>
        <dbReference type="ARBA" id="ARBA00022730"/>
    </source>
</evidence>
<dbReference type="GO" id="GO:0006412">
    <property type="term" value="P:translation"/>
    <property type="evidence" value="ECO:0007669"/>
    <property type="project" value="UniProtKB-UniRule"/>
</dbReference>
<evidence type="ECO:0000256" key="3">
    <source>
        <dbReference type="ARBA" id="ARBA00022884"/>
    </source>
</evidence>
<accession>A0A1D2QNH6</accession>
<dbReference type="EMBL" id="MDLC01000038">
    <property type="protein sequence ID" value="ODS23139.1"/>
    <property type="molecule type" value="Genomic_DNA"/>
</dbReference>
<evidence type="ECO:0000313" key="9">
    <source>
        <dbReference type="Proteomes" id="UP000242502"/>
    </source>
</evidence>
<comment type="caution">
    <text evidence="8">The sequence shown here is derived from an EMBL/GenBank/DDBJ whole genome shotgun (WGS) entry which is preliminary data.</text>
</comment>
<dbReference type="InterPro" id="IPR028909">
    <property type="entry name" value="bL21-like"/>
</dbReference>
<evidence type="ECO:0000256" key="1">
    <source>
        <dbReference type="ARBA" id="ARBA00008563"/>
    </source>
</evidence>
<dbReference type="GO" id="GO:1990904">
    <property type="term" value="C:ribonucleoprotein complex"/>
    <property type="evidence" value="ECO:0007669"/>
    <property type="project" value="UniProtKB-KW"/>
</dbReference>
<reference evidence="8 9" key="1">
    <citation type="journal article" date="2016" name="Appl. Environ. Microbiol.">
        <title>Lack of Overt Genome Reduction in the Bryostatin-Producing Bryozoan Symbiont "Candidatus Endobugula sertula".</title>
        <authorList>
            <person name="Miller I.J."/>
            <person name="Vanee N."/>
            <person name="Fong S.S."/>
            <person name="Lim-Fong G.E."/>
            <person name="Kwan J.C."/>
        </authorList>
    </citation>
    <scope>NUCLEOTIDE SEQUENCE [LARGE SCALE GENOMIC DNA]</scope>
    <source>
        <strain evidence="8">AB1-4</strain>
    </source>
</reference>
<dbReference type="PROSITE" id="PS01169">
    <property type="entry name" value="RIBOSOMAL_L21"/>
    <property type="match status" value="1"/>
</dbReference>
<dbReference type="PANTHER" id="PTHR21349">
    <property type="entry name" value="50S RIBOSOMAL PROTEIN L21"/>
    <property type="match status" value="1"/>
</dbReference>
<keyword evidence="2 6" id="KW-0699">rRNA-binding</keyword>
<dbReference type="STRING" id="62101.AB835_10480"/>
<comment type="function">
    <text evidence="6 7">This protein binds to 23S rRNA in the presence of protein L20.</text>
</comment>
<evidence type="ECO:0000256" key="6">
    <source>
        <dbReference type="HAMAP-Rule" id="MF_01363"/>
    </source>
</evidence>
<dbReference type="GO" id="GO:0005840">
    <property type="term" value="C:ribosome"/>
    <property type="evidence" value="ECO:0007669"/>
    <property type="project" value="UniProtKB-KW"/>
</dbReference>
<dbReference type="NCBIfam" id="TIGR00061">
    <property type="entry name" value="L21"/>
    <property type="match status" value="1"/>
</dbReference>
<dbReference type="SUPFAM" id="SSF141091">
    <property type="entry name" value="L21p-like"/>
    <property type="match status" value="1"/>
</dbReference>
<keyword evidence="3 6" id="KW-0694">RNA-binding</keyword>
<dbReference type="InterPro" id="IPR018258">
    <property type="entry name" value="Ribosomal_bL21_CS"/>
</dbReference>
<keyword evidence="5 6" id="KW-0687">Ribonucleoprotein</keyword>
<evidence type="ECO:0000313" key="8">
    <source>
        <dbReference type="EMBL" id="ODS23139.1"/>
    </source>
</evidence>
<organism evidence="8 9">
    <name type="scientific">Candidatus Endobugula sertula</name>
    <name type="common">Bugula neritina bacterial symbiont</name>
    <dbReference type="NCBI Taxonomy" id="62101"/>
    <lineage>
        <taxon>Bacteria</taxon>
        <taxon>Pseudomonadati</taxon>
        <taxon>Pseudomonadota</taxon>
        <taxon>Gammaproteobacteria</taxon>
        <taxon>Cellvibrionales</taxon>
        <taxon>Cellvibrionaceae</taxon>
        <taxon>Candidatus Endobugula</taxon>
    </lineage>
</organism>
<name>A0A1D2QNH6_9GAMM</name>
<dbReference type="GO" id="GO:0003735">
    <property type="term" value="F:structural constituent of ribosome"/>
    <property type="evidence" value="ECO:0007669"/>
    <property type="project" value="InterPro"/>
</dbReference>
<dbReference type="GO" id="GO:0005737">
    <property type="term" value="C:cytoplasm"/>
    <property type="evidence" value="ECO:0007669"/>
    <property type="project" value="UniProtKB-ARBA"/>
</dbReference>
<dbReference type="InterPro" id="IPR036164">
    <property type="entry name" value="bL21-like_sf"/>
</dbReference>
<dbReference type="GO" id="GO:0019843">
    <property type="term" value="F:rRNA binding"/>
    <property type="evidence" value="ECO:0007669"/>
    <property type="project" value="UniProtKB-UniRule"/>
</dbReference>
<dbReference type="Pfam" id="PF00829">
    <property type="entry name" value="Ribosomal_L21p"/>
    <property type="match status" value="1"/>
</dbReference>